<gene>
    <name evidence="9" type="ORF">BG20_I2110</name>
</gene>
<dbReference type="Pfam" id="PF09334">
    <property type="entry name" value="tRNA-synt_1g"/>
    <property type="match status" value="1"/>
</dbReference>
<organism evidence="9 10">
    <name type="scientific">Candidatus Nitrosarchaeum limnium BG20</name>
    <dbReference type="NCBI Taxonomy" id="859192"/>
    <lineage>
        <taxon>Archaea</taxon>
        <taxon>Nitrososphaerota</taxon>
        <taxon>Nitrososphaeria</taxon>
        <taxon>Nitrosopumilales</taxon>
        <taxon>Nitrosopumilaceae</taxon>
        <taxon>Nitrosarchaeum</taxon>
    </lineage>
</organism>
<keyword evidence="3 6" id="KW-0067">ATP-binding</keyword>
<dbReference type="InterPro" id="IPR041872">
    <property type="entry name" value="Anticodon_Met"/>
</dbReference>
<dbReference type="AlphaFoldDB" id="S2E5Z3"/>
<dbReference type="Gene3D" id="1.10.730.10">
    <property type="entry name" value="Isoleucyl-tRNA Synthetase, Domain 1"/>
    <property type="match status" value="1"/>
</dbReference>
<dbReference type="GO" id="GO:0005524">
    <property type="term" value="F:ATP binding"/>
    <property type="evidence" value="ECO:0007669"/>
    <property type="project" value="UniProtKB-KW"/>
</dbReference>
<comment type="caution">
    <text evidence="9">The sequence shown here is derived from an EMBL/GenBank/DDBJ whole genome shotgun (WGS) entry which is preliminary data.</text>
</comment>
<dbReference type="PANTHER" id="PTHR45765">
    <property type="entry name" value="METHIONINE--TRNA LIGASE"/>
    <property type="match status" value="1"/>
</dbReference>
<dbReference type="InterPro" id="IPR015413">
    <property type="entry name" value="Methionyl/Leucyl_tRNA_Synth"/>
</dbReference>
<protein>
    <recommendedName>
        <fullName evidence="11">Methionine--tRNA ligase</fullName>
    </recommendedName>
</protein>
<proteinExistence type="inferred from homology"/>
<evidence type="ECO:0000313" key="9">
    <source>
        <dbReference type="EMBL" id="EPA06153.1"/>
    </source>
</evidence>
<dbReference type="Gene3D" id="3.40.50.620">
    <property type="entry name" value="HUPs"/>
    <property type="match status" value="1"/>
</dbReference>
<evidence type="ECO:0000313" key="10">
    <source>
        <dbReference type="Proteomes" id="UP000014065"/>
    </source>
</evidence>
<dbReference type="OrthoDB" id="371856at2157"/>
<evidence type="ECO:0000259" key="8">
    <source>
        <dbReference type="Pfam" id="PF19303"/>
    </source>
</evidence>
<evidence type="ECO:0000256" key="1">
    <source>
        <dbReference type="ARBA" id="ARBA00022598"/>
    </source>
</evidence>
<dbReference type="SUPFAM" id="SSF47323">
    <property type="entry name" value="Anticodon-binding domain of a subclass of class I aminoacyl-tRNA synthetases"/>
    <property type="match status" value="1"/>
</dbReference>
<accession>S2E5Z3</accession>
<dbReference type="InterPro" id="IPR009080">
    <property type="entry name" value="tRNAsynth_Ia_anticodon-bd"/>
</dbReference>
<keyword evidence="2 6" id="KW-0547">Nucleotide-binding</keyword>
<dbReference type="GO" id="GO:0006431">
    <property type="term" value="P:methionyl-tRNA aminoacylation"/>
    <property type="evidence" value="ECO:0007669"/>
    <property type="project" value="TreeGrafter"/>
</dbReference>
<evidence type="ECO:0000256" key="6">
    <source>
        <dbReference type="RuleBase" id="RU363039"/>
    </source>
</evidence>
<keyword evidence="1 6" id="KW-0436">Ligase</keyword>
<evidence type="ECO:0000256" key="3">
    <source>
        <dbReference type="ARBA" id="ARBA00022840"/>
    </source>
</evidence>
<keyword evidence="5 6" id="KW-0030">Aminoacyl-tRNA synthetase</keyword>
<feature type="domain" description="Methionyl/Leucyl tRNA synthetase" evidence="7">
    <location>
        <begin position="3"/>
        <end position="55"/>
    </location>
</feature>
<evidence type="ECO:0000259" key="7">
    <source>
        <dbReference type="Pfam" id="PF09334"/>
    </source>
</evidence>
<dbReference type="InterPro" id="IPR014729">
    <property type="entry name" value="Rossmann-like_a/b/a_fold"/>
</dbReference>
<dbReference type="Pfam" id="PF19303">
    <property type="entry name" value="Anticodon_3"/>
    <property type="match status" value="1"/>
</dbReference>
<name>S2E5Z3_9ARCH</name>
<sequence length="213" mass="24242">GLKQFLEYYPADYLRYYLVAINPYSQDDLNFDWDEFTNRINSELIGNLGNFVNRALGFTKKAFDGIIPETETYDDKDTEAENKIKNLAGELGLLMEQNHLDRALKKIMEFSSYFNQYFQHKEPWKKGPGTANCVFLSVNAARSMAIALFPFLPVSSQKIWEQLGFSGKVNTSKWESLSEIDVKSGHVLGDATPLFVKVEDADIAKYKKQLGPS</sequence>
<evidence type="ECO:0000256" key="2">
    <source>
        <dbReference type="ARBA" id="ARBA00022741"/>
    </source>
</evidence>
<keyword evidence="4 6" id="KW-0648">Protein biosynthesis</keyword>
<dbReference type="PATRIC" id="fig|859192.6.peg.658"/>
<dbReference type="InterPro" id="IPR023458">
    <property type="entry name" value="Met-tRNA_ligase_1"/>
</dbReference>
<feature type="non-terminal residue" evidence="9">
    <location>
        <position position="1"/>
    </location>
</feature>
<evidence type="ECO:0008006" key="11">
    <source>
        <dbReference type="Google" id="ProtNLM"/>
    </source>
</evidence>
<keyword evidence="10" id="KW-1185">Reference proteome</keyword>
<feature type="domain" description="Methionyl-tRNA synthetase anticodon-binding" evidence="8">
    <location>
        <begin position="67"/>
        <end position="210"/>
    </location>
</feature>
<evidence type="ECO:0000256" key="4">
    <source>
        <dbReference type="ARBA" id="ARBA00022917"/>
    </source>
</evidence>
<dbReference type="RefSeq" id="WP_010190807.1">
    <property type="nucleotide sequence ID" value="NZ_AHJG01000098.1"/>
</dbReference>
<dbReference type="EMBL" id="AHJG01000098">
    <property type="protein sequence ID" value="EPA06153.1"/>
    <property type="molecule type" value="Genomic_DNA"/>
</dbReference>
<reference evidence="9 10" key="1">
    <citation type="journal article" date="2012" name="J. Bacteriol.">
        <title>Genome Sequence of "Candidatus Nitrosoarchaeum limnia" BG20, a Low-Salinity Ammonia-Oxidizing Archaeon from the San Francisco Bay Estuary.</title>
        <authorList>
            <person name="Mosier A.C."/>
            <person name="Allen E.E."/>
            <person name="Kim M."/>
            <person name="Ferriera S."/>
            <person name="Francis C.A."/>
        </authorList>
    </citation>
    <scope>NUCLEOTIDE SEQUENCE [LARGE SCALE GENOMIC DNA]</scope>
    <source>
        <strain evidence="9 10">BG20</strain>
    </source>
</reference>
<dbReference type="GO" id="GO:0005829">
    <property type="term" value="C:cytosol"/>
    <property type="evidence" value="ECO:0007669"/>
    <property type="project" value="TreeGrafter"/>
</dbReference>
<dbReference type="SUPFAM" id="SSF52374">
    <property type="entry name" value="Nucleotidylyl transferase"/>
    <property type="match status" value="1"/>
</dbReference>
<comment type="similarity">
    <text evidence="6">Belongs to the class-I aminoacyl-tRNA synthetase family.</text>
</comment>
<evidence type="ECO:0000256" key="5">
    <source>
        <dbReference type="ARBA" id="ARBA00023146"/>
    </source>
</evidence>
<dbReference type="GO" id="GO:0004825">
    <property type="term" value="F:methionine-tRNA ligase activity"/>
    <property type="evidence" value="ECO:0007669"/>
    <property type="project" value="InterPro"/>
</dbReference>
<dbReference type="PANTHER" id="PTHR45765:SF1">
    <property type="entry name" value="METHIONINE--TRNA LIGASE, CYTOPLASMIC"/>
    <property type="match status" value="1"/>
</dbReference>
<dbReference type="Proteomes" id="UP000014065">
    <property type="component" value="Unassembled WGS sequence"/>
</dbReference>
<dbReference type="CDD" id="cd07957">
    <property type="entry name" value="Anticodon_Ia_Met"/>
    <property type="match status" value="1"/>
</dbReference>